<evidence type="ECO:0000313" key="3">
    <source>
        <dbReference type="EMBL" id="QDU72668.1"/>
    </source>
</evidence>
<dbReference type="AlphaFoldDB" id="A0A518C0C0"/>
<dbReference type="GO" id="GO:0008168">
    <property type="term" value="F:methyltransferase activity"/>
    <property type="evidence" value="ECO:0007669"/>
    <property type="project" value="UniProtKB-KW"/>
</dbReference>
<dbReference type="SUPFAM" id="SSF103025">
    <property type="entry name" value="Folate-binding domain"/>
    <property type="match status" value="1"/>
</dbReference>
<dbReference type="Proteomes" id="UP000320386">
    <property type="component" value="Chromosome"/>
</dbReference>
<dbReference type="InterPro" id="IPR028896">
    <property type="entry name" value="GcvT/YgfZ/DmdA"/>
</dbReference>
<feature type="domain" description="GCVT N-terminal" evidence="2">
    <location>
        <begin position="29"/>
        <end position="222"/>
    </location>
</feature>
<dbReference type="InterPro" id="IPR006222">
    <property type="entry name" value="GCVT_N"/>
</dbReference>
<dbReference type="Pfam" id="PF01571">
    <property type="entry name" value="GCV_T"/>
    <property type="match status" value="1"/>
</dbReference>
<dbReference type="PANTHER" id="PTHR43757">
    <property type="entry name" value="AMINOMETHYLTRANSFERASE"/>
    <property type="match status" value="1"/>
</dbReference>
<sequence length="402" mass="43887">MTPLHNHLSQLGGEFLTYGPDEATAVRIPDSFGEFEAEYAAIRRRVGILVLAQQTVLQVTGEDRKDFLHRLVTQEINALEGGQTTRSLQLDTKGRVLADMLVHHGHLCTWLEMDRFHLPAVREILEQRLFTEDVELEHLDDRVFMVLIGPAALQLLAGVAEHTVETMTVESLGTMPRTTHVLTIDGVRVSATRWDMAGELAIRLAAPSDDAVAVHEKLLEAAGYEPDTEPDADFAERRRDSLRGRPIGWAAYNTARIEAGEVLFGVDFGTDCRPAEAGSRVMDETVSFTKGCYLGQEVVARMHNLGHPKRLAVGLRIDSDHLPVAGSQVLKATDDGPTLDVIGAITSSTTSPLQGGTTAAIAMMKWGQHRPGTKVYAIEVGETIEATVTEPGVDALRDKTTT</sequence>
<dbReference type="NCBIfam" id="TIGR03317">
    <property type="entry name" value="ygfZ_signature"/>
    <property type="match status" value="1"/>
</dbReference>
<dbReference type="KEGG" id="mcad:Pan265_25410"/>
<evidence type="ECO:0000313" key="4">
    <source>
        <dbReference type="Proteomes" id="UP000320386"/>
    </source>
</evidence>
<organism evidence="3 4">
    <name type="scientific">Mucisphaera calidilacus</name>
    <dbReference type="NCBI Taxonomy" id="2527982"/>
    <lineage>
        <taxon>Bacteria</taxon>
        <taxon>Pseudomonadati</taxon>
        <taxon>Planctomycetota</taxon>
        <taxon>Phycisphaerae</taxon>
        <taxon>Phycisphaerales</taxon>
        <taxon>Phycisphaeraceae</taxon>
        <taxon>Mucisphaera</taxon>
    </lineage>
</organism>
<dbReference type="GO" id="GO:0032259">
    <property type="term" value="P:methylation"/>
    <property type="evidence" value="ECO:0007669"/>
    <property type="project" value="UniProtKB-KW"/>
</dbReference>
<gene>
    <name evidence="3" type="primary">gcvT_2</name>
    <name evidence="3" type="ORF">Pan265_25410</name>
</gene>
<keyword evidence="3" id="KW-0808">Transferase</keyword>
<accession>A0A518C0C0</accession>
<evidence type="ECO:0000256" key="1">
    <source>
        <dbReference type="ARBA" id="ARBA00022946"/>
    </source>
</evidence>
<keyword evidence="4" id="KW-1185">Reference proteome</keyword>
<dbReference type="EC" id="2.1.2.10" evidence="3"/>
<evidence type="ECO:0000259" key="2">
    <source>
        <dbReference type="Pfam" id="PF01571"/>
    </source>
</evidence>
<name>A0A518C0C0_9BACT</name>
<dbReference type="InterPro" id="IPR029043">
    <property type="entry name" value="GcvT/YgfZ_C"/>
</dbReference>
<dbReference type="RefSeq" id="WP_145446833.1">
    <property type="nucleotide sequence ID" value="NZ_CP036280.1"/>
</dbReference>
<protein>
    <submittedName>
        <fullName evidence="3">Aminomethyltransferase</fullName>
        <ecNumber evidence="3">2.1.2.10</ecNumber>
    </submittedName>
</protein>
<keyword evidence="1" id="KW-0809">Transit peptide</keyword>
<dbReference type="InterPro" id="IPR027266">
    <property type="entry name" value="TrmE/GcvT-like"/>
</dbReference>
<keyword evidence="3" id="KW-0489">Methyltransferase</keyword>
<dbReference type="OrthoDB" id="9796287at2"/>
<reference evidence="3 4" key="1">
    <citation type="submission" date="2019-02" db="EMBL/GenBank/DDBJ databases">
        <title>Deep-cultivation of Planctomycetes and their phenomic and genomic characterization uncovers novel biology.</title>
        <authorList>
            <person name="Wiegand S."/>
            <person name="Jogler M."/>
            <person name="Boedeker C."/>
            <person name="Pinto D."/>
            <person name="Vollmers J."/>
            <person name="Rivas-Marin E."/>
            <person name="Kohn T."/>
            <person name="Peeters S.H."/>
            <person name="Heuer A."/>
            <person name="Rast P."/>
            <person name="Oberbeckmann S."/>
            <person name="Bunk B."/>
            <person name="Jeske O."/>
            <person name="Meyerdierks A."/>
            <person name="Storesund J.E."/>
            <person name="Kallscheuer N."/>
            <person name="Luecker S."/>
            <person name="Lage O.M."/>
            <person name="Pohl T."/>
            <person name="Merkel B.J."/>
            <person name="Hornburger P."/>
            <person name="Mueller R.-W."/>
            <person name="Bruemmer F."/>
            <person name="Labrenz M."/>
            <person name="Spormann A.M."/>
            <person name="Op den Camp H."/>
            <person name="Overmann J."/>
            <person name="Amann R."/>
            <person name="Jetten M.S.M."/>
            <person name="Mascher T."/>
            <person name="Medema M.H."/>
            <person name="Devos D.P."/>
            <person name="Kaster A.-K."/>
            <person name="Ovreas L."/>
            <person name="Rohde M."/>
            <person name="Galperin M.Y."/>
            <person name="Jogler C."/>
        </authorList>
    </citation>
    <scope>NUCLEOTIDE SEQUENCE [LARGE SCALE GENOMIC DNA]</scope>
    <source>
        <strain evidence="3 4">Pan265</strain>
    </source>
</reference>
<proteinExistence type="predicted"/>
<dbReference type="SUPFAM" id="SSF101790">
    <property type="entry name" value="Aminomethyltransferase beta-barrel domain"/>
    <property type="match status" value="1"/>
</dbReference>
<dbReference type="EMBL" id="CP036280">
    <property type="protein sequence ID" value="QDU72668.1"/>
    <property type="molecule type" value="Genomic_DNA"/>
</dbReference>
<dbReference type="Gene3D" id="3.30.1360.120">
    <property type="entry name" value="Probable tRNA modification gtpase trme, domain 1"/>
    <property type="match status" value="1"/>
</dbReference>
<dbReference type="GO" id="GO:0004047">
    <property type="term" value="F:aminomethyltransferase activity"/>
    <property type="evidence" value="ECO:0007669"/>
    <property type="project" value="UniProtKB-EC"/>
</dbReference>
<dbReference type="PIRSF" id="PIRSF006487">
    <property type="entry name" value="GcvT"/>
    <property type="match status" value="1"/>
</dbReference>
<dbReference type="PANTHER" id="PTHR43757:SF2">
    <property type="entry name" value="AMINOMETHYLTRANSFERASE, MITOCHONDRIAL"/>
    <property type="match status" value="1"/>
</dbReference>
<dbReference type="InterPro" id="IPR017703">
    <property type="entry name" value="YgfZ/GCV_T_CS"/>
</dbReference>